<dbReference type="AlphaFoldDB" id="A0AAU8PMH5"/>
<evidence type="ECO:0000313" key="1">
    <source>
        <dbReference type="EMBL" id="ACY83409.1"/>
    </source>
</evidence>
<protein>
    <submittedName>
        <fullName evidence="1">Uncharacterized protein</fullName>
    </submittedName>
</protein>
<accession>A0AAU8PMH5</accession>
<organism evidence="1 2">
    <name type="scientific">Edwardsiella piscicida</name>
    <dbReference type="NCBI Taxonomy" id="1263550"/>
    <lineage>
        <taxon>Bacteria</taxon>
        <taxon>Pseudomonadati</taxon>
        <taxon>Pseudomonadota</taxon>
        <taxon>Gammaproteobacteria</taxon>
        <taxon>Enterobacterales</taxon>
        <taxon>Hafniaceae</taxon>
        <taxon>Edwardsiella</taxon>
    </lineage>
</organism>
<proteinExistence type="predicted"/>
<evidence type="ECO:0000313" key="2">
    <source>
        <dbReference type="Proteomes" id="UP000002634"/>
    </source>
</evidence>
<reference evidence="1 2" key="1">
    <citation type="journal article" date="2009" name="PLoS ONE">
        <title>Genome sequence of the versatile fish pathogen Edwardsiella tarda provides insights into its adaptation to broad host ranges and intracellular niches.</title>
        <authorList>
            <person name="Wang Q."/>
            <person name="Yang M."/>
            <person name="Xiao J."/>
            <person name="Wu H."/>
            <person name="Wang X."/>
            <person name="Lv Y."/>
            <person name="Xu L."/>
            <person name="Zheng H."/>
            <person name="Wang S."/>
            <person name="Zhao G."/>
            <person name="Liu Q."/>
            <person name="Zhang Y."/>
        </authorList>
    </citation>
    <scope>NUCLEOTIDE SEQUENCE [LARGE SCALE GENOMIC DNA]</scope>
    <source>
        <strain evidence="2">EIB202 / CCTCC M208068</strain>
    </source>
</reference>
<sequence length="38" mass="4764">MLNNVLLKNFQQLMAKRKFRRKRRSIIIIFIQLIYNKN</sequence>
<dbReference type="KEGG" id="etr:ETAE_0562"/>
<dbReference type="EMBL" id="CP001135">
    <property type="protein sequence ID" value="ACY83409.1"/>
    <property type="molecule type" value="Genomic_DNA"/>
</dbReference>
<gene>
    <name evidence="1" type="ordered locus">ETAE_0562</name>
</gene>
<keyword evidence="2" id="KW-1185">Reference proteome</keyword>
<name>A0AAU8PMH5_EDWPI</name>
<dbReference type="Proteomes" id="UP000002634">
    <property type="component" value="Chromosome"/>
</dbReference>